<dbReference type="STRING" id="112248.SAMN05444392_104191"/>
<accession>A0A1M4X859</accession>
<dbReference type="RefSeq" id="WP_073154571.1">
    <property type="nucleotide sequence ID" value="NZ_FQVL01000004.1"/>
</dbReference>
<reference evidence="3 4" key="1">
    <citation type="submission" date="2016-11" db="EMBL/GenBank/DDBJ databases">
        <authorList>
            <person name="Jaros S."/>
            <person name="Januszkiewicz K."/>
            <person name="Wedrychowicz H."/>
        </authorList>
    </citation>
    <scope>NUCLEOTIDE SEQUENCE [LARGE SCALE GENOMIC DNA]</scope>
    <source>
        <strain evidence="3 4">DSM 44666</strain>
    </source>
</reference>
<gene>
    <name evidence="3" type="ORF">SAMN05444392_104191</name>
</gene>
<dbReference type="AlphaFoldDB" id="A0A1M4X859"/>
<dbReference type="SUPFAM" id="SSF52833">
    <property type="entry name" value="Thioredoxin-like"/>
    <property type="match status" value="1"/>
</dbReference>
<name>A0A1M4X859_9BACL</name>
<feature type="domain" description="Thioredoxin" evidence="2">
    <location>
        <begin position="5"/>
        <end position="183"/>
    </location>
</feature>
<dbReference type="InterPro" id="IPR036249">
    <property type="entry name" value="Thioredoxin-like_sf"/>
</dbReference>
<protein>
    <submittedName>
        <fullName evidence="3">Peroxiredoxin</fullName>
    </submittedName>
</protein>
<dbReference type="InterPro" id="IPR000866">
    <property type="entry name" value="AhpC/TSA"/>
</dbReference>
<keyword evidence="4" id="KW-1185">Reference proteome</keyword>
<keyword evidence="1" id="KW-1015">Disulfide bond</keyword>
<dbReference type="Gene3D" id="3.40.30.10">
    <property type="entry name" value="Glutaredoxin"/>
    <property type="match status" value="1"/>
</dbReference>
<sequence length="187" mass="21137">MGIQLQPGTIAPTFQCIDQNGKTISLENFRGKKVLLSFFRFAACALCNLHVHQLIQQYPNWQKQGLEVITFFESPQENIHAHVGSQQAPFALIADPKAEVYDRYYVETSVEKIESIMKDKEKVRSLTAKAEAAGFALTHEAGSNFYRLPAEFLINENGVIDIAHYNQSVEDHLSFEVINQYVNTNSI</sequence>
<dbReference type="InterPro" id="IPR013766">
    <property type="entry name" value="Thioredoxin_domain"/>
</dbReference>
<evidence type="ECO:0000256" key="1">
    <source>
        <dbReference type="ARBA" id="ARBA00023157"/>
    </source>
</evidence>
<dbReference type="GO" id="GO:0016209">
    <property type="term" value="F:antioxidant activity"/>
    <property type="evidence" value="ECO:0007669"/>
    <property type="project" value="InterPro"/>
</dbReference>
<dbReference type="Pfam" id="PF00578">
    <property type="entry name" value="AhpC-TSA"/>
    <property type="match status" value="1"/>
</dbReference>
<proteinExistence type="predicted"/>
<dbReference type="PROSITE" id="PS51352">
    <property type="entry name" value="THIOREDOXIN_2"/>
    <property type="match status" value="1"/>
</dbReference>
<evidence type="ECO:0000313" key="3">
    <source>
        <dbReference type="EMBL" id="SHE89720.1"/>
    </source>
</evidence>
<dbReference type="GO" id="GO:0016491">
    <property type="term" value="F:oxidoreductase activity"/>
    <property type="evidence" value="ECO:0007669"/>
    <property type="project" value="InterPro"/>
</dbReference>
<organism evidence="3 4">
    <name type="scientific">Seinonella peptonophila</name>
    <dbReference type="NCBI Taxonomy" id="112248"/>
    <lineage>
        <taxon>Bacteria</taxon>
        <taxon>Bacillati</taxon>
        <taxon>Bacillota</taxon>
        <taxon>Bacilli</taxon>
        <taxon>Bacillales</taxon>
        <taxon>Thermoactinomycetaceae</taxon>
        <taxon>Seinonella</taxon>
    </lineage>
</organism>
<dbReference type="Proteomes" id="UP000184476">
    <property type="component" value="Unassembled WGS sequence"/>
</dbReference>
<evidence type="ECO:0000313" key="4">
    <source>
        <dbReference type="Proteomes" id="UP000184476"/>
    </source>
</evidence>
<evidence type="ECO:0000259" key="2">
    <source>
        <dbReference type="PROSITE" id="PS51352"/>
    </source>
</evidence>
<dbReference type="EMBL" id="FQVL01000004">
    <property type="protein sequence ID" value="SHE89720.1"/>
    <property type="molecule type" value="Genomic_DNA"/>
</dbReference>